<sequence length="372" mass="42252">MEHAAPQPVPVPRPVPAPKSIPGPPAGLLPVVERGDATKRLQGVLHNPQAQFRGQQFEAFQHLIHRQAHVLWVAPTGGGKTLPFQLAMKSWPRRVCGLMVLPYKVLHHDMHRRMQEMGLTASEWTRHNPSPGSRVITVSIEYFKDEAFLTLLNTMATELRLGAIIFDEAHGLMEDTKWRQMYLGALRHVLSFPNVVCHFMSATFPPAFVNDFWMMIGYKYQPNEAFRVLRSSTQRPNHFYQILNLGMGWQQKGDQKWLDNWLARTVEEINHRAAFLSGKERGLVFLTGEEETRTWAEALGCPAITGKTSSEDRTKAYVDWRQGIFKMLCTNKAGYYGTDYPDVAFSIHVDRPRSLTEWAQSCGRVGRDGAPS</sequence>
<dbReference type="GO" id="GO:0003677">
    <property type="term" value="F:DNA binding"/>
    <property type="evidence" value="ECO:0007669"/>
    <property type="project" value="UniProtKB-KW"/>
</dbReference>
<reference evidence="11" key="1">
    <citation type="journal article" date="2020" name="Nat. Commun.">
        <title>Large-scale genome sequencing of mycorrhizal fungi provides insights into the early evolution of symbiotic traits.</title>
        <authorList>
            <person name="Miyauchi S."/>
            <person name="Kiss E."/>
            <person name="Kuo A."/>
            <person name="Drula E."/>
            <person name="Kohler A."/>
            <person name="Sanchez-Garcia M."/>
            <person name="Morin E."/>
            <person name="Andreopoulos B."/>
            <person name="Barry K.W."/>
            <person name="Bonito G."/>
            <person name="Buee M."/>
            <person name="Carver A."/>
            <person name="Chen C."/>
            <person name="Cichocki N."/>
            <person name="Clum A."/>
            <person name="Culley D."/>
            <person name="Crous P.W."/>
            <person name="Fauchery L."/>
            <person name="Girlanda M."/>
            <person name="Hayes R.D."/>
            <person name="Keri Z."/>
            <person name="LaButti K."/>
            <person name="Lipzen A."/>
            <person name="Lombard V."/>
            <person name="Magnuson J."/>
            <person name="Maillard F."/>
            <person name="Murat C."/>
            <person name="Nolan M."/>
            <person name="Ohm R.A."/>
            <person name="Pangilinan J."/>
            <person name="Pereira M.F."/>
            <person name="Perotto S."/>
            <person name="Peter M."/>
            <person name="Pfister S."/>
            <person name="Riley R."/>
            <person name="Sitrit Y."/>
            <person name="Stielow J.B."/>
            <person name="Szollosi G."/>
            <person name="Zifcakova L."/>
            <person name="Stursova M."/>
            <person name="Spatafora J.W."/>
            <person name="Tedersoo L."/>
            <person name="Vaario L.M."/>
            <person name="Yamada A."/>
            <person name="Yan M."/>
            <person name="Wang P."/>
            <person name="Xu J."/>
            <person name="Bruns T."/>
            <person name="Baldrian P."/>
            <person name="Vilgalys R."/>
            <person name="Dunand C."/>
            <person name="Henrissat B."/>
            <person name="Grigoriev I.V."/>
            <person name="Hibbett D."/>
            <person name="Nagy L.G."/>
            <person name="Martin F.M."/>
        </authorList>
    </citation>
    <scope>NUCLEOTIDE SEQUENCE</scope>
    <source>
        <strain evidence="11">UP504</strain>
    </source>
</reference>
<dbReference type="GO" id="GO:0043138">
    <property type="term" value="F:3'-5' DNA helicase activity"/>
    <property type="evidence" value="ECO:0007669"/>
    <property type="project" value="UniProtKB-EC"/>
</dbReference>
<dbReference type="GO" id="GO:0009378">
    <property type="term" value="F:four-way junction helicase activity"/>
    <property type="evidence" value="ECO:0007669"/>
    <property type="project" value="TreeGrafter"/>
</dbReference>
<proteinExistence type="inferred from homology"/>
<evidence type="ECO:0000256" key="4">
    <source>
        <dbReference type="ARBA" id="ARBA00023125"/>
    </source>
</evidence>
<feature type="domain" description="Helicase ATP-binding" evidence="9">
    <location>
        <begin position="61"/>
        <end position="222"/>
    </location>
</feature>
<dbReference type="PANTHER" id="PTHR13710">
    <property type="entry name" value="DNA HELICASE RECQ FAMILY MEMBER"/>
    <property type="match status" value="1"/>
</dbReference>
<dbReference type="EMBL" id="MU129060">
    <property type="protein sequence ID" value="KAF9508360.1"/>
    <property type="molecule type" value="Genomic_DNA"/>
</dbReference>
<dbReference type="Pfam" id="PF00270">
    <property type="entry name" value="DEAD"/>
    <property type="match status" value="1"/>
</dbReference>
<evidence type="ECO:0000256" key="7">
    <source>
        <dbReference type="ARBA" id="ARBA00034808"/>
    </source>
</evidence>
<dbReference type="SMART" id="SM00490">
    <property type="entry name" value="HELICc"/>
    <property type="match status" value="1"/>
</dbReference>
<feature type="non-terminal residue" evidence="11">
    <location>
        <position position="372"/>
    </location>
</feature>
<dbReference type="SUPFAM" id="SSF52540">
    <property type="entry name" value="P-loop containing nucleoside triphosphate hydrolases"/>
    <property type="match status" value="1"/>
</dbReference>
<feature type="region of interest" description="Disordered" evidence="8">
    <location>
        <begin position="1"/>
        <end position="26"/>
    </location>
</feature>
<dbReference type="PROSITE" id="PS51194">
    <property type="entry name" value="HELICASE_CTER"/>
    <property type="match status" value="1"/>
</dbReference>
<dbReference type="OrthoDB" id="2507344at2759"/>
<keyword evidence="3" id="KW-0067">ATP-binding</keyword>
<dbReference type="SMART" id="SM00487">
    <property type="entry name" value="DEXDc"/>
    <property type="match status" value="1"/>
</dbReference>
<evidence type="ECO:0000256" key="8">
    <source>
        <dbReference type="SAM" id="MobiDB-lite"/>
    </source>
</evidence>
<dbReference type="Proteomes" id="UP000886523">
    <property type="component" value="Unassembled WGS sequence"/>
</dbReference>
<evidence type="ECO:0000256" key="3">
    <source>
        <dbReference type="ARBA" id="ARBA00022840"/>
    </source>
</evidence>
<keyword evidence="5" id="KW-0413">Isomerase</keyword>
<evidence type="ECO:0000256" key="1">
    <source>
        <dbReference type="ARBA" id="ARBA00005446"/>
    </source>
</evidence>
<evidence type="ECO:0000259" key="9">
    <source>
        <dbReference type="PROSITE" id="PS51192"/>
    </source>
</evidence>
<dbReference type="GO" id="GO:0005737">
    <property type="term" value="C:cytoplasm"/>
    <property type="evidence" value="ECO:0007669"/>
    <property type="project" value="TreeGrafter"/>
</dbReference>
<protein>
    <recommendedName>
        <fullName evidence="7">DNA 3'-5' helicase</fullName>
        <ecNumber evidence="7">5.6.2.4</ecNumber>
    </recommendedName>
</protein>
<dbReference type="GO" id="GO:0000724">
    <property type="term" value="P:double-strand break repair via homologous recombination"/>
    <property type="evidence" value="ECO:0007669"/>
    <property type="project" value="TreeGrafter"/>
</dbReference>
<comment type="catalytic activity">
    <reaction evidence="6">
        <text>Couples ATP hydrolysis with the unwinding of duplex DNA by translocating in the 3'-5' direction.</text>
        <dbReference type="EC" id="5.6.2.4"/>
    </reaction>
</comment>
<evidence type="ECO:0000313" key="11">
    <source>
        <dbReference type="EMBL" id="KAF9508360.1"/>
    </source>
</evidence>
<dbReference type="AlphaFoldDB" id="A0A9P6DS87"/>
<organism evidence="11 12">
    <name type="scientific">Hydnum rufescens UP504</name>
    <dbReference type="NCBI Taxonomy" id="1448309"/>
    <lineage>
        <taxon>Eukaryota</taxon>
        <taxon>Fungi</taxon>
        <taxon>Dikarya</taxon>
        <taxon>Basidiomycota</taxon>
        <taxon>Agaricomycotina</taxon>
        <taxon>Agaricomycetes</taxon>
        <taxon>Cantharellales</taxon>
        <taxon>Hydnaceae</taxon>
        <taxon>Hydnum</taxon>
    </lineage>
</organism>
<gene>
    <name evidence="11" type="ORF">BS47DRAFT_1302947</name>
</gene>
<dbReference type="InterPro" id="IPR011545">
    <property type="entry name" value="DEAD/DEAH_box_helicase_dom"/>
</dbReference>
<evidence type="ECO:0000256" key="2">
    <source>
        <dbReference type="ARBA" id="ARBA00022741"/>
    </source>
</evidence>
<dbReference type="PANTHER" id="PTHR13710:SF105">
    <property type="entry name" value="ATP-DEPENDENT DNA HELICASE Q1"/>
    <property type="match status" value="1"/>
</dbReference>
<dbReference type="InterPro" id="IPR001650">
    <property type="entry name" value="Helicase_C-like"/>
</dbReference>
<dbReference type="Gene3D" id="3.40.50.300">
    <property type="entry name" value="P-loop containing nucleotide triphosphate hydrolases"/>
    <property type="match status" value="2"/>
</dbReference>
<dbReference type="PROSITE" id="PS51192">
    <property type="entry name" value="HELICASE_ATP_BIND_1"/>
    <property type="match status" value="1"/>
</dbReference>
<dbReference type="GO" id="GO:0005524">
    <property type="term" value="F:ATP binding"/>
    <property type="evidence" value="ECO:0007669"/>
    <property type="project" value="UniProtKB-KW"/>
</dbReference>
<evidence type="ECO:0000313" key="12">
    <source>
        <dbReference type="Proteomes" id="UP000886523"/>
    </source>
</evidence>
<feature type="compositionally biased region" description="Pro residues" evidence="8">
    <location>
        <begin position="7"/>
        <end position="26"/>
    </location>
</feature>
<feature type="domain" description="Helicase C-terminal" evidence="10">
    <location>
        <begin position="257"/>
        <end position="372"/>
    </location>
</feature>
<evidence type="ECO:0000259" key="10">
    <source>
        <dbReference type="PROSITE" id="PS51194"/>
    </source>
</evidence>
<dbReference type="InterPro" id="IPR014001">
    <property type="entry name" value="Helicase_ATP-bd"/>
</dbReference>
<name>A0A9P6DS87_9AGAM</name>
<keyword evidence="2" id="KW-0547">Nucleotide-binding</keyword>
<keyword evidence="12" id="KW-1185">Reference proteome</keyword>
<evidence type="ECO:0000256" key="6">
    <source>
        <dbReference type="ARBA" id="ARBA00034617"/>
    </source>
</evidence>
<dbReference type="EC" id="5.6.2.4" evidence="7"/>
<dbReference type="InterPro" id="IPR027417">
    <property type="entry name" value="P-loop_NTPase"/>
</dbReference>
<dbReference type="Pfam" id="PF00271">
    <property type="entry name" value="Helicase_C"/>
    <property type="match status" value="1"/>
</dbReference>
<comment type="similarity">
    <text evidence="1">Belongs to the helicase family. RecQ subfamily.</text>
</comment>
<dbReference type="GO" id="GO:0005694">
    <property type="term" value="C:chromosome"/>
    <property type="evidence" value="ECO:0007669"/>
    <property type="project" value="TreeGrafter"/>
</dbReference>
<comment type="caution">
    <text evidence="11">The sequence shown here is derived from an EMBL/GenBank/DDBJ whole genome shotgun (WGS) entry which is preliminary data.</text>
</comment>
<evidence type="ECO:0000256" key="5">
    <source>
        <dbReference type="ARBA" id="ARBA00023235"/>
    </source>
</evidence>
<keyword evidence="4" id="KW-0238">DNA-binding</keyword>
<accession>A0A9P6DS87</accession>